<feature type="domain" description="Serine hydrolase" evidence="1">
    <location>
        <begin position="68"/>
        <end position="189"/>
    </location>
</feature>
<dbReference type="Proteomes" id="UP000199134">
    <property type="component" value="Unassembled WGS sequence"/>
</dbReference>
<dbReference type="InterPro" id="IPR029058">
    <property type="entry name" value="AB_hydrolase_fold"/>
</dbReference>
<protein>
    <recommendedName>
        <fullName evidence="1">Serine hydrolase domain-containing protein</fullName>
    </recommendedName>
</protein>
<dbReference type="AlphaFoldDB" id="A0A1H0IWY7"/>
<sequence length="216" mass="24956">MVLHGWRNCSIDFLWLARIYEKELDYNVVMPDLHAHGLSEGDVIQMGWLDRKDALYWLSMFQSDTMVVHGVSMGAATTMMMSAEKMPEQIKDLRFIDDCGYTSVWDEFSGELKNQFNLPEFPLMFSTSLICKLRYGWSFGEASPIKEVSKSPYPMLFIHGAADTFVPTDMVHRLYDAKSSNKELWITEGAEHAESYLKHRKEYVKHLKDFLSCTAL</sequence>
<keyword evidence="4" id="KW-1185">Reference proteome</keyword>
<dbReference type="STRING" id="645274.SAMN04487901_1315"/>
<dbReference type="Gene3D" id="3.40.50.1820">
    <property type="entry name" value="alpha/beta hydrolase"/>
    <property type="match status" value="1"/>
</dbReference>
<dbReference type="EMBL" id="FNIW01000017">
    <property type="protein sequence ID" value="SDO35945.1"/>
    <property type="molecule type" value="Genomic_DNA"/>
</dbReference>
<evidence type="ECO:0000313" key="4">
    <source>
        <dbReference type="Proteomes" id="UP000198779"/>
    </source>
</evidence>
<evidence type="ECO:0000313" key="5">
    <source>
        <dbReference type="Proteomes" id="UP000199134"/>
    </source>
</evidence>
<organism evidence="3 5">
    <name type="scientific">Prevotella communis</name>
    <dbReference type="NCBI Taxonomy" id="2913614"/>
    <lineage>
        <taxon>Bacteria</taxon>
        <taxon>Pseudomonadati</taxon>
        <taxon>Bacteroidota</taxon>
        <taxon>Bacteroidia</taxon>
        <taxon>Bacteroidales</taxon>
        <taxon>Prevotellaceae</taxon>
        <taxon>Prevotella</taxon>
    </lineage>
</organism>
<dbReference type="InterPro" id="IPR052920">
    <property type="entry name" value="DNA-binding_regulatory"/>
</dbReference>
<dbReference type="Pfam" id="PF03959">
    <property type="entry name" value="FSH1"/>
    <property type="match status" value="1"/>
</dbReference>
<accession>A0A1H0IWY7</accession>
<name>A0A1H0IWY7_9BACT</name>
<dbReference type="InterPro" id="IPR005645">
    <property type="entry name" value="FSH-like_dom"/>
</dbReference>
<evidence type="ECO:0000313" key="2">
    <source>
        <dbReference type="EMBL" id="SDH45097.1"/>
    </source>
</evidence>
<accession>A0A1G8CI34</accession>
<proteinExistence type="predicted"/>
<dbReference type="PANTHER" id="PTHR43358">
    <property type="entry name" value="ALPHA/BETA-HYDROLASE"/>
    <property type="match status" value="1"/>
</dbReference>
<gene>
    <name evidence="3" type="ORF">SAMN04487900_11715</name>
    <name evidence="2" type="ORF">SAMN04487901_1315</name>
</gene>
<reference evidence="3 4" key="2">
    <citation type="submission" date="2016-10" db="EMBL/GenBank/DDBJ databases">
        <authorList>
            <person name="Varghese N."/>
            <person name="Submissions S."/>
        </authorList>
    </citation>
    <scope>NUCLEOTIDE SEQUENCE</scope>
    <source>
        <strain evidence="3">BP1-145</strain>
        <strain evidence="4">BP1-148</strain>
    </source>
</reference>
<evidence type="ECO:0000259" key="1">
    <source>
        <dbReference type="Pfam" id="PF03959"/>
    </source>
</evidence>
<dbReference type="Proteomes" id="UP000198779">
    <property type="component" value="Unassembled WGS sequence"/>
</dbReference>
<dbReference type="EMBL" id="FNCQ01000031">
    <property type="protein sequence ID" value="SDH45097.1"/>
    <property type="molecule type" value="Genomic_DNA"/>
</dbReference>
<dbReference type="PANTHER" id="PTHR43358:SF4">
    <property type="entry name" value="ALPHA_BETA HYDROLASE FOLD-1 DOMAIN-CONTAINING PROTEIN"/>
    <property type="match status" value="1"/>
</dbReference>
<reference evidence="2 5" key="1">
    <citation type="submission" date="2016-10" db="EMBL/GenBank/DDBJ databases">
        <authorList>
            <person name="de Groot N.N."/>
        </authorList>
    </citation>
    <scope>NUCLEOTIDE SEQUENCE [LARGE SCALE GENOMIC DNA]</scope>
    <source>
        <strain evidence="5">BP1-145</strain>
        <strain evidence="2">BP1-148</strain>
    </source>
</reference>
<evidence type="ECO:0000313" key="3">
    <source>
        <dbReference type="EMBL" id="SDO35945.1"/>
    </source>
</evidence>
<dbReference type="SUPFAM" id="SSF53474">
    <property type="entry name" value="alpha/beta-Hydrolases"/>
    <property type="match status" value="1"/>
</dbReference>